<dbReference type="EMBL" id="JAINUF010000003">
    <property type="protein sequence ID" value="KAJ8368517.1"/>
    <property type="molecule type" value="Genomic_DNA"/>
</dbReference>
<gene>
    <name evidence="2" type="ORF">SKAU_G00085450</name>
</gene>
<evidence type="ECO:0000256" key="1">
    <source>
        <dbReference type="SAM" id="MobiDB-lite"/>
    </source>
</evidence>
<dbReference type="AlphaFoldDB" id="A0A9Q1FVU4"/>
<organism evidence="2 3">
    <name type="scientific">Synaphobranchus kaupii</name>
    <name type="common">Kaup's arrowtooth eel</name>
    <dbReference type="NCBI Taxonomy" id="118154"/>
    <lineage>
        <taxon>Eukaryota</taxon>
        <taxon>Metazoa</taxon>
        <taxon>Chordata</taxon>
        <taxon>Craniata</taxon>
        <taxon>Vertebrata</taxon>
        <taxon>Euteleostomi</taxon>
        <taxon>Actinopterygii</taxon>
        <taxon>Neopterygii</taxon>
        <taxon>Teleostei</taxon>
        <taxon>Anguilliformes</taxon>
        <taxon>Synaphobranchidae</taxon>
        <taxon>Synaphobranchus</taxon>
    </lineage>
</organism>
<keyword evidence="3" id="KW-1185">Reference proteome</keyword>
<protein>
    <submittedName>
        <fullName evidence="2">Uncharacterized protein</fullName>
    </submittedName>
</protein>
<name>A0A9Q1FVU4_SYNKA</name>
<evidence type="ECO:0000313" key="2">
    <source>
        <dbReference type="EMBL" id="KAJ8368517.1"/>
    </source>
</evidence>
<proteinExistence type="predicted"/>
<dbReference type="Proteomes" id="UP001152622">
    <property type="component" value="Chromosome 3"/>
</dbReference>
<feature type="region of interest" description="Disordered" evidence="1">
    <location>
        <begin position="44"/>
        <end position="90"/>
    </location>
</feature>
<sequence>MRGAGSTSNISWEAWQDHGVPVWLLLRIPERTLVSPARIFSHQIGGPGDPTARGPGRLGTGEATKLRRRGRSNRSTPSAYPSFPSLKPRRYLFPPPPRASLSAGILSHQSQDGIDGGSILGAGWRVAGNSTAAACISASAPALRLLAC</sequence>
<accession>A0A9Q1FVU4</accession>
<comment type="caution">
    <text evidence="2">The sequence shown here is derived from an EMBL/GenBank/DDBJ whole genome shotgun (WGS) entry which is preliminary data.</text>
</comment>
<reference evidence="2" key="1">
    <citation type="journal article" date="2023" name="Science">
        <title>Genome structures resolve the early diversification of teleost fishes.</title>
        <authorList>
            <person name="Parey E."/>
            <person name="Louis A."/>
            <person name="Montfort J."/>
            <person name="Bouchez O."/>
            <person name="Roques C."/>
            <person name="Iampietro C."/>
            <person name="Lluch J."/>
            <person name="Castinel A."/>
            <person name="Donnadieu C."/>
            <person name="Desvignes T."/>
            <person name="Floi Bucao C."/>
            <person name="Jouanno E."/>
            <person name="Wen M."/>
            <person name="Mejri S."/>
            <person name="Dirks R."/>
            <person name="Jansen H."/>
            <person name="Henkel C."/>
            <person name="Chen W.J."/>
            <person name="Zahm M."/>
            <person name="Cabau C."/>
            <person name="Klopp C."/>
            <person name="Thompson A.W."/>
            <person name="Robinson-Rechavi M."/>
            <person name="Braasch I."/>
            <person name="Lecointre G."/>
            <person name="Bobe J."/>
            <person name="Postlethwait J.H."/>
            <person name="Berthelot C."/>
            <person name="Roest Crollius H."/>
            <person name="Guiguen Y."/>
        </authorList>
    </citation>
    <scope>NUCLEOTIDE SEQUENCE</scope>
    <source>
        <strain evidence="2">WJC10195</strain>
    </source>
</reference>
<evidence type="ECO:0000313" key="3">
    <source>
        <dbReference type="Proteomes" id="UP001152622"/>
    </source>
</evidence>